<dbReference type="InterPro" id="IPR002068">
    <property type="entry name" value="A-crystallin/Hsp20_dom"/>
</dbReference>
<dbReference type="Pfam" id="PF00011">
    <property type="entry name" value="HSP20"/>
    <property type="match status" value="1"/>
</dbReference>
<dbReference type="SUPFAM" id="SSF49764">
    <property type="entry name" value="HSP20-like chaperones"/>
    <property type="match status" value="1"/>
</dbReference>
<dbReference type="Proteomes" id="UP000184480">
    <property type="component" value="Unassembled WGS sequence"/>
</dbReference>
<organism evidence="4 5">
    <name type="scientific">Dysgonomonas macrotermitis</name>
    <dbReference type="NCBI Taxonomy" id="1346286"/>
    <lineage>
        <taxon>Bacteria</taxon>
        <taxon>Pseudomonadati</taxon>
        <taxon>Bacteroidota</taxon>
        <taxon>Bacteroidia</taxon>
        <taxon>Bacteroidales</taxon>
        <taxon>Dysgonomonadaceae</taxon>
        <taxon>Dysgonomonas</taxon>
    </lineage>
</organism>
<dbReference type="Gene3D" id="2.60.40.790">
    <property type="match status" value="1"/>
</dbReference>
<evidence type="ECO:0000256" key="1">
    <source>
        <dbReference type="PROSITE-ProRule" id="PRU00285"/>
    </source>
</evidence>
<accession>A0A1M4ZC25</accession>
<feature type="domain" description="SHSP" evidence="3">
    <location>
        <begin position="27"/>
        <end position="142"/>
    </location>
</feature>
<dbReference type="CDD" id="cd06464">
    <property type="entry name" value="ACD_sHsps-like"/>
    <property type="match status" value="1"/>
</dbReference>
<evidence type="ECO:0000259" key="3">
    <source>
        <dbReference type="PROSITE" id="PS01031"/>
    </source>
</evidence>
<dbReference type="STRING" id="1346286.SAMN05444362_10445"/>
<comment type="similarity">
    <text evidence="1 2">Belongs to the small heat shock protein (HSP20) family.</text>
</comment>
<keyword evidence="5" id="KW-1185">Reference proteome</keyword>
<dbReference type="InterPro" id="IPR031107">
    <property type="entry name" value="Small_HSP"/>
</dbReference>
<dbReference type="EMBL" id="FQUC01000004">
    <property type="protein sequence ID" value="SHF15599.1"/>
    <property type="molecule type" value="Genomic_DNA"/>
</dbReference>
<dbReference type="OrthoDB" id="9814487at2"/>
<dbReference type="AlphaFoldDB" id="A0A1M4ZC25"/>
<dbReference type="RefSeq" id="WP_062181443.1">
    <property type="nucleotide sequence ID" value="NZ_BBXL01000013.1"/>
</dbReference>
<evidence type="ECO:0000313" key="4">
    <source>
        <dbReference type="EMBL" id="SHF15599.1"/>
    </source>
</evidence>
<evidence type="ECO:0000256" key="2">
    <source>
        <dbReference type="RuleBase" id="RU003616"/>
    </source>
</evidence>
<proteinExistence type="inferred from homology"/>
<evidence type="ECO:0000313" key="5">
    <source>
        <dbReference type="Proteomes" id="UP000184480"/>
    </source>
</evidence>
<dbReference type="PROSITE" id="PS01031">
    <property type="entry name" value="SHSP"/>
    <property type="match status" value="1"/>
</dbReference>
<name>A0A1M4ZC25_9BACT</name>
<dbReference type="InterPro" id="IPR008978">
    <property type="entry name" value="HSP20-like_chaperone"/>
</dbReference>
<protein>
    <submittedName>
        <fullName evidence="4">HSP20 family protein</fullName>
    </submittedName>
</protein>
<sequence>MTNFLRRFDSRRNTLPSLFNDNFFTDFFESNNFPAANVTENKNGFDIDLSVPGFDKSDIDIKVEDNVLTVSAKKENRMEEKDKDNRLIRQEFSASSFSRSFILPDNTDAEHISAKHKDGILNIHLNKMDKVIEDKVKKIEIG</sequence>
<gene>
    <name evidence="4" type="ORF">SAMN05444362_10445</name>
</gene>
<dbReference type="PANTHER" id="PTHR11527">
    <property type="entry name" value="HEAT-SHOCK PROTEIN 20 FAMILY MEMBER"/>
    <property type="match status" value="1"/>
</dbReference>
<reference evidence="5" key="1">
    <citation type="submission" date="2016-11" db="EMBL/GenBank/DDBJ databases">
        <authorList>
            <person name="Varghese N."/>
            <person name="Submissions S."/>
        </authorList>
    </citation>
    <scope>NUCLEOTIDE SEQUENCE [LARGE SCALE GENOMIC DNA]</scope>
    <source>
        <strain evidence="5">DSM 27370</strain>
    </source>
</reference>